<dbReference type="Pfam" id="PF01418">
    <property type="entry name" value="HTH_6"/>
    <property type="match status" value="1"/>
</dbReference>
<proteinExistence type="predicted"/>
<dbReference type="PROSITE" id="PS51071">
    <property type="entry name" value="HTH_RPIR"/>
    <property type="match status" value="1"/>
</dbReference>
<evidence type="ECO:0000313" key="2">
    <source>
        <dbReference type="EMBL" id="SLN63422.1"/>
    </source>
</evidence>
<dbReference type="SUPFAM" id="SSF53697">
    <property type="entry name" value="SIS domain"/>
    <property type="match status" value="1"/>
</dbReference>
<dbReference type="InterPro" id="IPR009057">
    <property type="entry name" value="Homeodomain-like_sf"/>
</dbReference>
<dbReference type="GO" id="GO:0097367">
    <property type="term" value="F:carbohydrate derivative binding"/>
    <property type="evidence" value="ECO:0007669"/>
    <property type="project" value="InterPro"/>
</dbReference>
<dbReference type="OrthoDB" id="3237351at2"/>
<dbReference type="Proteomes" id="UP000193200">
    <property type="component" value="Unassembled WGS sequence"/>
</dbReference>
<dbReference type="RefSeq" id="WP_085884167.1">
    <property type="nucleotide sequence ID" value="NZ_FWFR01000002.1"/>
</dbReference>
<name>A0A1Y5TJI6_9PROT</name>
<feature type="domain" description="HTH rpiR-type" evidence="1">
    <location>
        <begin position="3"/>
        <end position="79"/>
    </location>
</feature>
<dbReference type="InterPro" id="IPR036388">
    <property type="entry name" value="WH-like_DNA-bd_sf"/>
</dbReference>
<dbReference type="InterPro" id="IPR046348">
    <property type="entry name" value="SIS_dom_sf"/>
</dbReference>
<evidence type="ECO:0000259" key="1">
    <source>
        <dbReference type="PROSITE" id="PS51071"/>
    </source>
</evidence>
<accession>A0A1Y5TJI6</accession>
<dbReference type="Gene3D" id="3.40.50.10490">
    <property type="entry name" value="Glucose-6-phosphate isomerase like protein, domain 1"/>
    <property type="match status" value="1"/>
</dbReference>
<dbReference type="GO" id="GO:1901135">
    <property type="term" value="P:carbohydrate derivative metabolic process"/>
    <property type="evidence" value="ECO:0007669"/>
    <property type="project" value="InterPro"/>
</dbReference>
<keyword evidence="3" id="KW-1185">Reference proteome</keyword>
<dbReference type="GO" id="GO:0003677">
    <property type="term" value="F:DNA binding"/>
    <property type="evidence" value="ECO:0007669"/>
    <property type="project" value="UniProtKB-KW"/>
</dbReference>
<organism evidence="2 3">
    <name type="scientific">Oceanibacterium hippocampi</name>
    <dbReference type="NCBI Taxonomy" id="745714"/>
    <lineage>
        <taxon>Bacteria</taxon>
        <taxon>Pseudomonadati</taxon>
        <taxon>Pseudomonadota</taxon>
        <taxon>Alphaproteobacteria</taxon>
        <taxon>Sneathiellales</taxon>
        <taxon>Sneathiellaceae</taxon>
        <taxon>Oceanibacterium</taxon>
    </lineage>
</organism>
<reference evidence="2 3" key="1">
    <citation type="submission" date="2017-03" db="EMBL/GenBank/DDBJ databases">
        <authorList>
            <person name="Afonso C.L."/>
            <person name="Miller P.J."/>
            <person name="Scott M.A."/>
            <person name="Spackman E."/>
            <person name="Goraichik I."/>
            <person name="Dimitrov K.M."/>
            <person name="Suarez D.L."/>
            <person name="Swayne D.E."/>
        </authorList>
    </citation>
    <scope>NUCLEOTIDE SEQUENCE [LARGE SCALE GENOMIC DNA]</scope>
    <source>
        <strain evidence="2 3">CECT 7691</strain>
    </source>
</reference>
<protein>
    <submittedName>
        <fullName evidence="2">Putative DNA-binding transcriptional regulator</fullName>
    </submittedName>
</protein>
<dbReference type="EMBL" id="FWFR01000002">
    <property type="protein sequence ID" value="SLN63422.1"/>
    <property type="molecule type" value="Genomic_DNA"/>
</dbReference>
<sequence length="284" mass="31587">MNGDLERRLRADLHRFTRSEREIATYMLANLQDLPFETAATIAARVGVSQMTVSRFMRTLGYSGIGELKEELRESSLNPSLLLTDRAEHLKKRGPAGRDLHASLQLEIRALVAVYELVGTPLWQRVVETLCDSDAVFVAGFQTLGGIAADFAARLQYLRPEVGVLDGADGTFAALFGGKADAPALVLFEMRRYTRLSQLLAEQASRAGVRLIVICDRHCHWAHAHTEDVLAVNTESRLFWDSQSPFVSLSNLLFEDIAQRLGERATDRIGRLTALQQNFGAFLD</sequence>
<dbReference type="PANTHER" id="PTHR30514:SF18">
    <property type="entry name" value="RPIR-FAMILY TRANSCRIPTIONAL REGULATOR"/>
    <property type="match status" value="1"/>
</dbReference>
<dbReference type="AlphaFoldDB" id="A0A1Y5TJI6"/>
<dbReference type="FunCoup" id="A0A1Y5TJI6">
    <property type="interactions" value="129"/>
</dbReference>
<evidence type="ECO:0000313" key="3">
    <source>
        <dbReference type="Proteomes" id="UP000193200"/>
    </source>
</evidence>
<dbReference type="PANTHER" id="PTHR30514">
    <property type="entry name" value="GLUCOKINASE"/>
    <property type="match status" value="1"/>
</dbReference>
<dbReference type="GO" id="GO:0003700">
    <property type="term" value="F:DNA-binding transcription factor activity"/>
    <property type="evidence" value="ECO:0007669"/>
    <property type="project" value="InterPro"/>
</dbReference>
<keyword evidence="2" id="KW-0238">DNA-binding</keyword>
<dbReference type="InterPro" id="IPR000281">
    <property type="entry name" value="HTH_RpiR"/>
</dbReference>
<dbReference type="SUPFAM" id="SSF46689">
    <property type="entry name" value="Homeodomain-like"/>
    <property type="match status" value="1"/>
</dbReference>
<dbReference type="InterPro" id="IPR047640">
    <property type="entry name" value="RpiR-like"/>
</dbReference>
<dbReference type="InParanoid" id="A0A1Y5TJI6"/>
<dbReference type="Gene3D" id="1.10.10.10">
    <property type="entry name" value="Winged helix-like DNA-binding domain superfamily/Winged helix DNA-binding domain"/>
    <property type="match status" value="1"/>
</dbReference>
<gene>
    <name evidence="2" type="ORF">OCH7691_02842</name>
</gene>